<evidence type="ECO:0000313" key="6">
    <source>
        <dbReference type="EMBL" id="MDT0555733.1"/>
    </source>
</evidence>
<evidence type="ECO:0000259" key="5">
    <source>
        <dbReference type="PROSITE" id="PS50850"/>
    </source>
</evidence>
<feature type="domain" description="Major facilitator superfamily (MFS) profile" evidence="5">
    <location>
        <begin position="1"/>
        <end position="388"/>
    </location>
</feature>
<evidence type="ECO:0000256" key="1">
    <source>
        <dbReference type="ARBA" id="ARBA00022692"/>
    </source>
</evidence>
<dbReference type="Gene3D" id="1.20.1250.20">
    <property type="entry name" value="MFS general substrate transporter like domains"/>
    <property type="match status" value="2"/>
</dbReference>
<feature type="transmembrane region" description="Helical" evidence="4">
    <location>
        <begin position="266"/>
        <end position="285"/>
    </location>
</feature>
<feature type="transmembrane region" description="Helical" evidence="4">
    <location>
        <begin position="291"/>
        <end position="314"/>
    </location>
</feature>
<dbReference type="InterPro" id="IPR036259">
    <property type="entry name" value="MFS_trans_sf"/>
</dbReference>
<keyword evidence="2 4" id="KW-1133">Transmembrane helix</keyword>
<comment type="caution">
    <text evidence="6">The sequence shown here is derived from an EMBL/GenBank/DDBJ whole genome shotgun (WGS) entry which is preliminary data.</text>
</comment>
<dbReference type="Pfam" id="PF07690">
    <property type="entry name" value="MFS_1"/>
    <property type="match status" value="1"/>
</dbReference>
<evidence type="ECO:0000256" key="4">
    <source>
        <dbReference type="SAM" id="Phobius"/>
    </source>
</evidence>
<name>A0ABU2YFA9_9FLAO</name>
<protein>
    <submittedName>
        <fullName evidence="6">MFS transporter</fullName>
    </submittedName>
</protein>
<reference evidence="6 7" key="1">
    <citation type="submission" date="2023-09" db="EMBL/GenBank/DDBJ databases">
        <authorList>
            <person name="Rey-Velasco X."/>
        </authorList>
    </citation>
    <scope>NUCLEOTIDE SEQUENCE [LARGE SCALE GENOMIC DNA]</scope>
    <source>
        <strain evidence="6 7">W242</strain>
    </source>
</reference>
<dbReference type="InterPro" id="IPR011701">
    <property type="entry name" value="MFS"/>
</dbReference>
<dbReference type="Proteomes" id="UP001254488">
    <property type="component" value="Unassembled WGS sequence"/>
</dbReference>
<dbReference type="RefSeq" id="WP_311332857.1">
    <property type="nucleotide sequence ID" value="NZ_JAVRHZ010000003.1"/>
</dbReference>
<dbReference type="PANTHER" id="PTHR23521:SF3">
    <property type="entry name" value="MFS TRANSPORTER"/>
    <property type="match status" value="1"/>
</dbReference>
<evidence type="ECO:0000256" key="2">
    <source>
        <dbReference type="ARBA" id="ARBA00022989"/>
    </source>
</evidence>
<keyword evidence="3 4" id="KW-0472">Membrane</keyword>
<feature type="transmembrane region" description="Helical" evidence="4">
    <location>
        <begin position="198"/>
        <end position="217"/>
    </location>
</feature>
<dbReference type="InterPro" id="IPR020846">
    <property type="entry name" value="MFS_dom"/>
</dbReference>
<evidence type="ECO:0000313" key="7">
    <source>
        <dbReference type="Proteomes" id="UP001254488"/>
    </source>
</evidence>
<feature type="transmembrane region" description="Helical" evidence="4">
    <location>
        <begin position="150"/>
        <end position="170"/>
    </location>
</feature>
<feature type="transmembrane region" description="Helical" evidence="4">
    <location>
        <begin position="63"/>
        <end position="81"/>
    </location>
</feature>
<gene>
    <name evidence="6" type="ORF">RM538_06945</name>
</gene>
<feature type="transmembrane region" description="Helical" evidence="4">
    <location>
        <begin position="87"/>
        <end position="106"/>
    </location>
</feature>
<evidence type="ECO:0000256" key="3">
    <source>
        <dbReference type="ARBA" id="ARBA00023136"/>
    </source>
</evidence>
<accession>A0ABU2YFA9</accession>
<dbReference type="EMBL" id="JAVRHZ010000003">
    <property type="protein sequence ID" value="MDT0555733.1"/>
    <property type="molecule type" value="Genomic_DNA"/>
</dbReference>
<organism evidence="6 7">
    <name type="scientific">Patiriisocius hiemis</name>
    <dbReference type="NCBI Taxonomy" id="3075604"/>
    <lineage>
        <taxon>Bacteria</taxon>
        <taxon>Pseudomonadati</taxon>
        <taxon>Bacteroidota</taxon>
        <taxon>Flavobacteriia</taxon>
        <taxon>Flavobacteriales</taxon>
        <taxon>Flavobacteriaceae</taxon>
        <taxon>Patiriisocius</taxon>
    </lineage>
</organism>
<feature type="transmembrane region" description="Helical" evidence="4">
    <location>
        <begin position="118"/>
        <end position="138"/>
    </location>
</feature>
<dbReference type="SUPFAM" id="SSF103473">
    <property type="entry name" value="MFS general substrate transporter"/>
    <property type="match status" value="1"/>
</dbReference>
<feature type="transmembrane region" description="Helical" evidence="4">
    <location>
        <begin position="369"/>
        <end position="385"/>
    </location>
</feature>
<dbReference type="PROSITE" id="PS50850">
    <property type="entry name" value="MFS"/>
    <property type="match status" value="1"/>
</dbReference>
<sequence length="388" mass="43136">MSQFFCTSLWFAGNSVLENLIVNFQLSEGDIGNLSAAVQFGFIIGTLVYALLTIADRFSPSKVFFFSAILASSINLITLFPENTITTLLLIRFLTGFFLAGIYPVGMKIAADYYDSSLGKSLGFLVGALVLGTALPHFLQFTFVSFSWKWVIICTSILASLGGVLVYILIPDGPFRKKGKPLKVNVLFKVFKNKKFKIAAIGYFGHMWELYAFWFFIPIIIETYNYINFKEQPLSTSFWSFTVIAIGSVGCVVFGKLSSRFSTKKLATIALLTSTTCCLLSSVVFNLPKELFLIFLLIWGFFVIADSPLFSTLIAKNASQEVRGSALTIVNCIGFAITIISIQLLTHFLNQGFFMEKIAGTVYLIPTHLYSFLAVGPIIGLFYLFRNK</sequence>
<feature type="transmembrane region" description="Helical" evidence="4">
    <location>
        <begin position="237"/>
        <end position="254"/>
    </location>
</feature>
<feature type="transmembrane region" description="Helical" evidence="4">
    <location>
        <begin position="326"/>
        <end position="349"/>
    </location>
</feature>
<keyword evidence="1 4" id="KW-0812">Transmembrane</keyword>
<proteinExistence type="predicted"/>
<dbReference type="PANTHER" id="PTHR23521">
    <property type="entry name" value="TRANSPORTER MFS SUPERFAMILY"/>
    <property type="match status" value="1"/>
</dbReference>
<keyword evidence="7" id="KW-1185">Reference proteome</keyword>
<feature type="transmembrane region" description="Helical" evidence="4">
    <location>
        <begin position="33"/>
        <end position="51"/>
    </location>
</feature>